<dbReference type="Gene3D" id="1.10.530.10">
    <property type="match status" value="1"/>
</dbReference>
<dbReference type="PROSITE" id="PS51782">
    <property type="entry name" value="LYSM"/>
    <property type="match status" value="1"/>
</dbReference>
<dbReference type="AlphaFoldDB" id="A0P6R8"/>
<dbReference type="InterPro" id="IPR008258">
    <property type="entry name" value="Transglycosylase_SLT_dom_1"/>
</dbReference>
<dbReference type="Gene3D" id="3.10.350.10">
    <property type="entry name" value="LysM domain"/>
    <property type="match status" value="2"/>
</dbReference>
<dbReference type="InterPro" id="IPR036779">
    <property type="entry name" value="LysM_dom_sf"/>
</dbReference>
<dbReference type="Pfam" id="PF01476">
    <property type="entry name" value="LysM"/>
    <property type="match status" value="2"/>
</dbReference>
<dbReference type="SMART" id="SM00257">
    <property type="entry name" value="LysM"/>
    <property type="match status" value="2"/>
</dbReference>
<feature type="chain" id="PRO_5002628507" evidence="2">
    <location>
        <begin position="27"/>
        <end position="448"/>
    </location>
</feature>
<dbReference type="PROSITE" id="PS00922">
    <property type="entry name" value="TRANSGLYCOSYLASE"/>
    <property type="match status" value="1"/>
</dbReference>
<dbReference type="PANTHER" id="PTHR37423">
    <property type="entry name" value="SOLUBLE LYTIC MUREIN TRANSGLYCOSYLASE-RELATED"/>
    <property type="match status" value="1"/>
</dbReference>
<evidence type="ECO:0000259" key="3">
    <source>
        <dbReference type="PROSITE" id="PS51782"/>
    </source>
</evidence>
<dbReference type="CDD" id="cd16894">
    <property type="entry name" value="MltD-like"/>
    <property type="match status" value="1"/>
</dbReference>
<accession>A0P6R8</accession>
<evidence type="ECO:0000256" key="2">
    <source>
        <dbReference type="SAM" id="SignalP"/>
    </source>
</evidence>
<evidence type="ECO:0000313" key="5">
    <source>
        <dbReference type="Proteomes" id="UP000054262"/>
    </source>
</evidence>
<dbReference type="GO" id="GO:0008933">
    <property type="term" value="F:peptidoglycan lytic transglycosylase activity"/>
    <property type="evidence" value="ECO:0007669"/>
    <property type="project" value="InterPro"/>
</dbReference>
<comment type="similarity">
    <text evidence="1">Belongs to the transglycosylase Slt family.</text>
</comment>
<gene>
    <name evidence="4" type="ORF">MB2181_04105</name>
</gene>
<keyword evidence="2" id="KW-0732">Signal</keyword>
<dbReference type="SUPFAM" id="SSF53955">
    <property type="entry name" value="Lysozyme-like"/>
    <property type="match status" value="1"/>
</dbReference>
<dbReference type="InterPro" id="IPR000189">
    <property type="entry name" value="Transglyc_AS"/>
</dbReference>
<sequence length="448" mass="51640">MHFKQTVWRFIVFNLMNALLATNVYAITNVTGDPIIIIEDDTPENVIISDDIFPAKPAESLWPKINAGYKMYTKPSKKGLKRIKKYENWYKKRPDYIERMMVRANKYLYFVYQEVKKRNMPMEIALLPMIESAYNPLAKSKAKAVGMWQFIPSTGRLYGLQQDWWRDERKNVIESTDSALDYLERLHDEFGTWELALAAYNAGEGRVGRTQKKNKRNKRPTDFYSLNLPMETRNYVPKLLAIRNIMQNPAKYGIVLKDIPFQPYFESVVVPDEIDTELAARLAEISLEEFQLLNAEHKRPIMKSVEGAHSILLPVGAVTTFNKNLFAHDQPISSWKVYKPKKGETLKHVAKKFNIDWRVLAKVNQLRSQKRFGKRNILLIPNTNAIGTSFPSSGGIIDYHTIITHRVKSGETLSHISSRYKVGVKAIMEFNELPSSKIIIGDILDIPK</sequence>
<dbReference type="InterPro" id="IPR023346">
    <property type="entry name" value="Lysozyme-like_dom_sf"/>
</dbReference>
<feature type="signal peptide" evidence="2">
    <location>
        <begin position="1"/>
        <end position="26"/>
    </location>
</feature>
<dbReference type="Pfam" id="PF01464">
    <property type="entry name" value="SLT"/>
    <property type="match status" value="1"/>
</dbReference>
<comment type="caution">
    <text evidence="4">The sequence shown here is derived from an EMBL/GenBank/DDBJ whole genome shotgun (WGS) entry which is preliminary data.</text>
</comment>
<proteinExistence type="inferred from homology"/>
<dbReference type="CDD" id="cd00118">
    <property type="entry name" value="LysM"/>
    <property type="match status" value="1"/>
</dbReference>
<dbReference type="PANTHER" id="PTHR37423:SF2">
    <property type="entry name" value="MEMBRANE-BOUND LYTIC MUREIN TRANSGLYCOSYLASE C"/>
    <property type="match status" value="1"/>
</dbReference>
<keyword evidence="5" id="KW-1185">Reference proteome</keyword>
<dbReference type="OrthoDB" id="9815002at2"/>
<reference evidence="4 5" key="1">
    <citation type="submission" date="2006-11" db="EMBL/GenBank/DDBJ databases">
        <authorList>
            <person name="Giovannoni S."/>
            <person name="Vergin K."/>
            <person name="Ferriera S."/>
            <person name="Johnson J."/>
            <person name="Kravitz S."/>
            <person name="Beeson K."/>
            <person name="Sutton G."/>
            <person name="Rogers Y.-H."/>
            <person name="Friedman R."/>
            <person name="Frazier M."/>
            <person name="Venter J.C."/>
        </authorList>
    </citation>
    <scope>NUCLEOTIDE SEQUENCE [LARGE SCALE GENOMIC DNA]</scope>
    <source>
        <strain evidence="4 5">HTCC2181</strain>
    </source>
</reference>
<organism evidence="4 5">
    <name type="scientific">Methylophilales bacterium HTCC2181</name>
    <dbReference type="NCBI Taxonomy" id="383631"/>
    <lineage>
        <taxon>Bacteria</taxon>
        <taxon>Pseudomonadati</taxon>
        <taxon>Pseudomonadota</taxon>
        <taxon>Betaproteobacteria</taxon>
        <taxon>Nitrosomonadales</taxon>
        <taxon>OM43 clade</taxon>
    </lineage>
</organism>
<feature type="domain" description="LysM" evidence="3">
    <location>
        <begin position="403"/>
        <end position="446"/>
    </location>
</feature>
<dbReference type="GO" id="GO:0000270">
    <property type="term" value="P:peptidoglycan metabolic process"/>
    <property type="evidence" value="ECO:0007669"/>
    <property type="project" value="InterPro"/>
</dbReference>
<evidence type="ECO:0000256" key="1">
    <source>
        <dbReference type="ARBA" id="ARBA00007734"/>
    </source>
</evidence>
<dbReference type="Proteomes" id="UP000054262">
    <property type="component" value="Unassembled WGS sequence"/>
</dbReference>
<dbReference type="InterPro" id="IPR018392">
    <property type="entry name" value="LysM"/>
</dbReference>
<dbReference type="SUPFAM" id="SSF54106">
    <property type="entry name" value="LysM domain"/>
    <property type="match status" value="2"/>
</dbReference>
<evidence type="ECO:0000313" key="4">
    <source>
        <dbReference type="EMBL" id="EAV47228.1"/>
    </source>
</evidence>
<dbReference type="EMBL" id="AAUX01000001">
    <property type="protein sequence ID" value="EAV47228.1"/>
    <property type="molecule type" value="Genomic_DNA"/>
</dbReference>
<protein>
    <submittedName>
        <fullName evidence="4">Putative membrane-bound lytic murein transglycosylase D</fullName>
    </submittedName>
</protein>
<dbReference type="GO" id="GO:0016020">
    <property type="term" value="C:membrane"/>
    <property type="evidence" value="ECO:0007669"/>
    <property type="project" value="InterPro"/>
</dbReference>
<name>A0P6R8_9PROT</name>